<name>A0ABX8V4H4_9BURK</name>
<dbReference type="Proteomes" id="UP000826462">
    <property type="component" value="Chromosome 2"/>
</dbReference>
<gene>
    <name evidence="1" type="ORF">KZJ38_28420</name>
</gene>
<dbReference type="RefSeq" id="WP_219803829.1">
    <property type="nucleotide sequence ID" value="NZ_CP080096.1"/>
</dbReference>
<protein>
    <recommendedName>
        <fullName evidence="3">Secreted protein</fullName>
    </recommendedName>
</protein>
<dbReference type="EMBL" id="CP080096">
    <property type="protein sequence ID" value="QYD73975.1"/>
    <property type="molecule type" value="Genomic_DNA"/>
</dbReference>
<evidence type="ECO:0000313" key="1">
    <source>
        <dbReference type="EMBL" id="QYD73975.1"/>
    </source>
</evidence>
<accession>A0ABX8V4H4</accession>
<evidence type="ECO:0000313" key="2">
    <source>
        <dbReference type="Proteomes" id="UP000826462"/>
    </source>
</evidence>
<sequence length="117" mass="13148">MPYSVTLLCAHAGVAQIAAPAAAISAPVPANRFINVSCLLVAPVIEDKAIPRACAKRMRDLRVKCLGAPWLDASRLHVDERHRDYVNVTGFFWIDKDEKSLKTRATTRHKKCYFRTR</sequence>
<keyword evidence="2" id="KW-1185">Reference proteome</keyword>
<evidence type="ECO:0008006" key="3">
    <source>
        <dbReference type="Google" id="ProtNLM"/>
    </source>
</evidence>
<proteinExistence type="predicted"/>
<reference evidence="1 2" key="1">
    <citation type="submission" date="2021-07" db="EMBL/GenBank/DDBJ databases">
        <title>Paraburkholderia edwinii protects Aspergillus sp. from phenazines by acting as a toxin sponge.</title>
        <authorList>
            <person name="Dahlstrom K.M."/>
            <person name="Newman D.K."/>
        </authorList>
    </citation>
    <scope>NUCLEOTIDE SEQUENCE [LARGE SCALE GENOMIC DNA]</scope>
    <source>
        <strain evidence="1 2">Pe01</strain>
    </source>
</reference>
<organism evidence="1 2">
    <name type="scientific">Paraburkholderia edwinii</name>
    <dbReference type="NCBI Taxonomy" id="2861782"/>
    <lineage>
        <taxon>Bacteria</taxon>
        <taxon>Pseudomonadati</taxon>
        <taxon>Pseudomonadota</taxon>
        <taxon>Betaproteobacteria</taxon>
        <taxon>Burkholderiales</taxon>
        <taxon>Burkholderiaceae</taxon>
        <taxon>Paraburkholderia</taxon>
    </lineage>
</organism>